<dbReference type="AlphaFoldDB" id="A0A4R4UJA5"/>
<organism evidence="1 2">
    <name type="scientific">Saccharopolyspora aridisoli</name>
    <dbReference type="NCBI Taxonomy" id="2530385"/>
    <lineage>
        <taxon>Bacteria</taxon>
        <taxon>Bacillati</taxon>
        <taxon>Actinomycetota</taxon>
        <taxon>Actinomycetes</taxon>
        <taxon>Pseudonocardiales</taxon>
        <taxon>Pseudonocardiaceae</taxon>
        <taxon>Saccharopolyspora</taxon>
    </lineage>
</organism>
<evidence type="ECO:0000313" key="2">
    <source>
        <dbReference type="Proteomes" id="UP000294744"/>
    </source>
</evidence>
<keyword evidence="2" id="KW-1185">Reference proteome</keyword>
<comment type="caution">
    <text evidence="1">The sequence shown here is derived from an EMBL/GenBank/DDBJ whole genome shotgun (WGS) entry which is preliminary data.</text>
</comment>
<evidence type="ECO:0000313" key="1">
    <source>
        <dbReference type="EMBL" id="TDC91811.1"/>
    </source>
</evidence>
<sequence length="137" mass="15686">MSILFQWLRSRPGSDAQPQQEQLWAIPVPSDIRQAVRKLMLTGDQVRAVSTLREAIPALSLVQAKLLTDRLAEQDDHPTSYAEVVRELRTRDPELDAQLWSLVEKKAETEIVRLLRERLGVDLRVANEIAEFMQESV</sequence>
<accession>A0A4R4UJA5</accession>
<name>A0A4R4UJA5_9PSEU</name>
<reference evidence="1 2" key="1">
    <citation type="submission" date="2019-03" db="EMBL/GenBank/DDBJ databases">
        <title>Draft genome sequences of novel Actinobacteria.</title>
        <authorList>
            <person name="Sahin N."/>
            <person name="Ay H."/>
            <person name="Saygin H."/>
        </authorList>
    </citation>
    <scope>NUCLEOTIDE SEQUENCE [LARGE SCALE GENOMIC DNA]</scope>
    <source>
        <strain evidence="1 2">16K404</strain>
    </source>
</reference>
<dbReference type="Proteomes" id="UP000294744">
    <property type="component" value="Unassembled WGS sequence"/>
</dbReference>
<gene>
    <name evidence="1" type="ORF">E1161_14715</name>
</gene>
<dbReference type="EMBL" id="SMKV01000016">
    <property type="protein sequence ID" value="TDC91811.1"/>
    <property type="molecule type" value="Genomic_DNA"/>
</dbReference>
<protein>
    <submittedName>
        <fullName evidence="1">Uncharacterized protein</fullName>
    </submittedName>
</protein>
<proteinExistence type="predicted"/>